<reference evidence="2 3" key="1">
    <citation type="journal article" date="2015" name="Nature">
        <title>rRNA introns, odd ribosomes, and small enigmatic genomes across a large radiation of phyla.</title>
        <authorList>
            <person name="Brown C.T."/>
            <person name="Hug L.A."/>
            <person name="Thomas B.C."/>
            <person name="Sharon I."/>
            <person name="Castelle C.J."/>
            <person name="Singh A."/>
            <person name="Wilkins M.J."/>
            <person name="Williams K.H."/>
            <person name="Banfield J.F."/>
        </authorList>
    </citation>
    <scope>NUCLEOTIDE SEQUENCE [LARGE SCALE GENOMIC DNA]</scope>
</reference>
<feature type="domain" description="HD" evidence="1">
    <location>
        <begin position="21"/>
        <end position="98"/>
    </location>
</feature>
<dbReference type="EMBL" id="LBXL01000013">
    <property type="protein sequence ID" value="KKR30094.1"/>
    <property type="molecule type" value="Genomic_DNA"/>
</dbReference>
<dbReference type="InterPro" id="IPR006674">
    <property type="entry name" value="HD_domain"/>
</dbReference>
<comment type="caution">
    <text evidence="2">The sequence shown here is derived from an EMBL/GenBank/DDBJ whole genome shotgun (WGS) entry which is preliminary data.</text>
</comment>
<protein>
    <recommendedName>
        <fullName evidence="1">HD domain-containing protein</fullName>
    </recommendedName>
</protein>
<dbReference type="InterPro" id="IPR006675">
    <property type="entry name" value="HDIG_dom"/>
</dbReference>
<dbReference type="Gene3D" id="1.10.3210.10">
    <property type="entry name" value="Hypothetical protein af1432"/>
    <property type="match status" value="1"/>
</dbReference>
<name>A0A0G0PPN0_9BACT</name>
<dbReference type="AlphaFoldDB" id="A0A0G0PPN0"/>
<evidence type="ECO:0000259" key="1">
    <source>
        <dbReference type="Pfam" id="PF01966"/>
    </source>
</evidence>
<organism evidence="2 3">
    <name type="scientific">Candidatus Woesebacteria bacterium GW2011_GWA1_39_8</name>
    <dbReference type="NCBI Taxonomy" id="1618552"/>
    <lineage>
        <taxon>Bacteria</taxon>
        <taxon>Candidatus Woeseibacteriota</taxon>
    </lineage>
</organism>
<dbReference type="PANTHER" id="PTHR38659:SF1">
    <property type="entry name" value="METAL DEPENDENT PHOSPHOHYDROLASE"/>
    <property type="match status" value="1"/>
</dbReference>
<sequence>MIREEALKLLHDNMKNQNLRRHCYAVEAVMGGLYDRLEDGEKKDSIRELWKIAGLLHDADYEITKENEPKKNHTKHILEWLKKADAETDIYDAIAAHGWGYVEGAPEPKTKMQWALYTCDELTGLIVAVALVKPEKNLASVTVDSVMKKWNSLSFAAGVNRKQIEECESRLRIPLHEFVEIALSAMQSIHEELGL</sequence>
<proteinExistence type="predicted"/>
<accession>A0A0G0PPN0</accession>
<evidence type="ECO:0000313" key="3">
    <source>
        <dbReference type="Proteomes" id="UP000034793"/>
    </source>
</evidence>
<dbReference type="PANTHER" id="PTHR38659">
    <property type="entry name" value="METAL-DEPENDENT PHOSPHOHYDROLASE"/>
    <property type="match status" value="1"/>
</dbReference>
<dbReference type="Pfam" id="PF01966">
    <property type="entry name" value="HD"/>
    <property type="match status" value="1"/>
</dbReference>
<dbReference type="SUPFAM" id="SSF109604">
    <property type="entry name" value="HD-domain/PDEase-like"/>
    <property type="match status" value="1"/>
</dbReference>
<gene>
    <name evidence="2" type="ORF">UT61_C0013G0008</name>
</gene>
<dbReference type="NCBIfam" id="TIGR00277">
    <property type="entry name" value="HDIG"/>
    <property type="match status" value="1"/>
</dbReference>
<evidence type="ECO:0000313" key="2">
    <source>
        <dbReference type="EMBL" id="KKR30094.1"/>
    </source>
</evidence>
<dbReference type="Proteomes" id="UP000034793">
    <property type="component" value="Unassembled WGS sequence"/>
</dbReference>